<reference evidence="1" key="1">
    <citation type="journal article" date="2020" name="Stud. Mycol.">
        <title>101 Dothideomycetes genomes: a test case for predicting lifestyles and emergence of pathogens.</title>
        <authorList>
            <person name="Haridas S."/>
            <person name="Albert R."/>
            <person name="Binder M."/>
            <person name="Bloem J."/>
            <person name="Labutti K."/>
            <person name="Salamov A."/>
            <person name="Andreopoulos B."/>
            <person name="Baker S."/>
            <person name="Barry K."/>
            <person name="Bills G."/>
            <person name="Bluhm B."/>
            <person name="Cannon C."/>
            <person name="Castanera R."/>
            <person name="Culley D."/>
            <person name="Daum C."/>
            <person name="Ezra D."/>
            <person name="Gonzalez J."/>
            <person name="Henrissat B."/>
            <person name="Kuo A."/>
            <person name="Liang C."/>
            <person name="Lipzen A."/>
            <person name="Lutzoni F."/>
            <person name="Magnuson J."/>
            <person name="Mondo S."/>
            <person name="Nolan M."/>
            <person name="Ohm R."/>
            <person name="Pangilinan J."/>
            <person name="Park H.-J."/>
            <person name="Ramirez L."/>
            <person name="Alfaro M."/>
            <person name="Sun H."/>
            <person name="Tritt A."/>
            <person name="Yoshinaga Y."/>
            <person name="Zwiers L.-H."/>
            <person name="Turgeon B."/>
            <person name="Goodwin S."/>
            <person name="Spatafora J."/>
            <person name="Crous P."/>
            <person name="Grigoriev I."/>
        </authorList>
    </citation>
    <scope>NUCLEOTIDE SEQUENCE</scope>
    <source>
        <strain evidence="1">CBS 183.55</strain>
    </source>
</reference>
<name>A0A6A5RSF4_9PLEO</name>
<gene>
    <name evidence="1" type="ORF">M421DRAFT_419052</name>
</gene>
<organism evidence="1 2">
    <name type="scientific">Didymella exigua CBS 183.55</name>
    <dbReference type="NCBI Taxonomy" id="1150837"/>
    <lineage>
        <taxon>Eukaryota</taxon>
        <taxon>Fungi</taxon>
        <taxon>Dikarya</taxon>
        <taxon>Ascomycota</taxon>
        <taxon>Pezizomycotina</taxon>
        <taxon>Dothideomycetes</taxon>
        <taxon>Pleosporomycetidae</taxon>
        <taxon>Pleosporales</taxon>
        <taxon>Pleosporineae</taxon>
        <taxon>Didymellaceae</taxon>
        <taxon>Didymella</taxon>
    </lineage>
</organism>
<proteinExistence type="predicted"/>
<dbReference type="OrthoDB" id="5408618at2759"/>
<evidence type="ECO:0000313" key="1">
    <source>
        <dbReference type="EMBL" id="KAF1930024.1"/>
    </source>
</evidence>
<dbReference type="AlphaFoldDB" id="A0A6A5RSF4"/>
<accession>A0A6A5RSF4</accession>
<dbReference type="EMBL" id="ML978964">
    <property type="protein sequence ID" value="KAF1930024.1"/>
    <property type="molecule type" value="Genomic_DNA"/>
</dbReference>
<dbReference type="RefSeq" id="XP_033450272.1">
    <property type="nucleotide sequence ID" value="XM_033591991.1"/>
</dbReference>
<evidence type="ECO:0000313" key="2">
    <source>
        <dbReference type="Proteomes" id="UP000800082"/>
    </source>
</evidence>
<sequence length="111" mass="12650">MLGNEEPRSTSARCTKKGNWNRALVLDTESGFVDIQRESDVDGSEYQKLKLRKGQKKVLIYMQQDKQNRLKTENFEKNDVFLAKLSLDHLGLANRALLLFGCLTTLYVSAP</sequence>
<keyword evidence="2" id="KW-1185">Reference proteome</keyword>
<dbReference type="Proteomes" id="UP000800082">
    <property type="component" value="Unassembled WGS sequence"/>
</dbReference>
<dbReference type="GeneID" id="54349659"/>
<protein>
    <submittedName>
        <fullName evidence="1">Uncharacterized protein</fullName>
    </submittedName>
</protein>